<gene>
    <name evidence="4" type="ORF">CBI38_24170</name>
</gene>
<evidence type="ECO:0000256" key="2">
    <source>
        <dbReference type="ARBA" id="ARBA00022679"/>
    </source>
</evidence>
<dbReference type="GO" id="GO:0005829">
    <property type="term" value="C:cytosol"/>
    <property type="evidence" value="ECO:0007669"/>
    <property type="project" value="TreeGrafter"/>
</dbReference>
<keyword evidence="3" id="KW-0677">Repeat</keyword>
<keyword evidence="5" id="KW-1185">Reference proteome</keyword>
<name>A0A2S2C4R7_9NOCA</name>
<dbReference type="Gene3D" id="2.160.10.10">
    <property type="entry name" value="Hexapeptide repeat proteins"/>
    <property type="match status" value="1"/>
</dbReference>
<dbReference type="InterPro" id="IPR001451">
    <property type="entry name" value="Hexapep"/>
</dbReference>
<reference evidence="4 5" key="1">
    <citation type="submission" date="2017-05" db="EMBL/GenBank/DDBJ databases">
        <title>Isolation of Rhodococcus sp. S2-17 biodegrading of BP-3.</title>
        <authorList>
            <person name="Lee Y."/>
            <person name="Kim K.H."/>
            <person name="Chun B.H."/>
            <person name="Jung H.S."/>
            <person name="Jeon C.O."/>
        </authorList>
    </citation>
    <scope>NUCLEOTIDE SEQUENCE [LARGE SCALE GENOMIC DNA]</scope>
    <source>
        <strain evidence="4 5">S2-17</strain>
    </source>
</reference>
<dbReference type="InterPro" id="IPR051159">
    <property type="entry name" value="Hexapeptide_acetyltransf"/>
</dbReference>
<dbReference type="Pfam" id="PF00132">
    <property type="entry name" value="Hexapep"/>
    <property type="match status" value="1"/>
</dbReference>
<dbReference type="PANTHER" id="PTHR23416:SF23">
    <property type="entry name" value="ACETYLTRANSFERASE C18B11.09C-RELATED"/>
    <property type="match status" value="1"/>
</dbReference>
<keyword evidence="2" id="KW-0808">Transferase</keyword>
<organism evidence="4 5">
    <name type="scientific">Rhodococcus oxybenzonivorans</name>
    <dbReference type="NCBI Taxonomy" id="1990687"/>
    <lineage>
        <taxon>Bacteria</taxon>
        <taxon>Bacillati</taxon>
        <taxon>Actinomycetota</taxon>
        <taxon>Actinomycetes</taxon>
        <taxon>Mycobacteriales</taxon>
        <taxon>Nocardiaceae</taxon>
        <taxon>Rhodococcus</taxon>
    </lineage>
</organism>
<dbReference type="EMBL" id="CP021354">
    <property type="protein sequence ID" value="AWK75794.1"/>
    <property type="molecule type" value="Genomic_DNA"/>
</dbReference>
<proteinExistence type="inferred from homology"/>
<evidence type="ECO:0008006" key="6">
    <source>
        <dbReference type="Google" id="ProtNLM"/>
    </source>
</evidence>
<sequence length="149" mass="15863">MYRYIFGVKIAEGASVHWRTVFFAPEGVEIGSNSIVGNDCFLDGRRGIKIGSNVNIGGHVQIYTLEHDPNAPDFGTKGGEVVVGDRAYIATRSTILPGVRVGEGAVVAAGAVVTRDVEPFVMVGGVPARPIGGRQSDLAYELGYHMPFQ</sequence>
<dbReference type="OrthoDB" id="2643438at2"/>
<accession>A0A2S2C4R7</accession>
<dbReference type="AlphaFoldDB" id="A0A2S2C4R7"/>
<dbReference type="PANTHER" id="PTHR23416">
    <property type="entry name" value="SIALIC ACID SYNTHASE-RELATED"/>
    <property type="match status" value="1"/>
</dbReference>
<dbReference type="InterPro" id="IPR011004">
    <property type="entry name" value="Trimer_LpxA-like_sf"/>
</dbReference>
<evidence type="ECO:0000313" key="5">
    <source>
        <dbReference type="Proteomes" id="UP000245711"/>
    </source>
</evidence>
<evidence type="ECO:0000256" key="1">
    <source>
        <dbReference type="ARBA" id="ARBA00007274"/>
    </source>
</evidence>
<evidence type="ECO:0000256" key="3">
    <source>
        <dbReference type="ARBA" id="ARBA00022737"/>
    </source>
</evidence>
<dbReference type="PROSITE" id="PS00101">
    <property type="entry name" value="HEXAPEP_TRANSFERASES"/>
    <property type="match status" value="1"/>
</dbReference>
<evidence type="ECO:0000313" key="4">
    <source>
        <dbReference type="EMBL" id="AWK75794.1"/>
    </source>
</evidence>
<dbReference type="KEGG" id="roz:CBI38_24170"/>
<dbReference type="GO" id="GO:0008374">
    <property type="term" value="F:O-acyltransferase activity"/>
    <property type="evidence" value="ECO:0007669"/>
    <property type="project" value="TreeGrafter"/>
</dbReference>
<dbReference type="InterPro" id="IPR018357">
    <property type="entry name" value="Hexapep_transf_CS"/>
</dbReference>
<dbReference type="CDD" id="cd04647">
    <property type="entry name" value="LbH_MAT_like"/>
    <property type="match status" value="1"/>
</dbReference>
<dbReference type="Proteomes" id="UP000245711">
    <property type="component" value="Chromosome"/>
</dbReference>
<protein>
    <recommendedName>
        <fullName evidence="6">Acetyltransferase</fullName>
    </recommendedName>
</protein>
<dbReference type="SUPFAM" id="SSF51161">
    <property type="entry name" value="Trimeric LpxA-like enzymes"/>
    <property type="match status" value="1"/>
</dbReference>
<comment type="similarity">
    <text evidence="1">Belongs to the transferase hexapeptide repeat family.</text>
</comment>